<feature type="region of interest" description="Disordered" evidence="1">
    <location>
        <begin position="344"/>
        <end position="364"/>
    </location>
</feature>
<dbReference type="CDD" id="cd20335">
    <property type="entry name" value="BRcat_RBR"/>
    <property type="match status" value="1"/>
</dbReference>
<dbReference type="WBParaSite" id="ALUE_0001926101-mRNA-1">
    <property type="protein sequence ID" value="ALUE_0001926101-mRNA-1"/>
    <property type="gene ID" value="ALUE_0001926101"/>
</dbReference>
<evidence type="ECO:0000313" key="2">
    <source>
        <dbReference type="Proteomes" id="UP000036681"/>
    </source>
</evidence>
<dbReference type="Proteomes" id="UP000036681">
    <property type="component" value="Unplaced"/>
</dbReference>
<evidence type="ECO:0000256" key="1">
    <source>
        <dbReference type="SAM" id="MobiDB-lite"/>
    </source>
</evidence>
<organism evidence="2 3">
    <name type="scientific">Ascaris lumbricoides</name>
    <name type="common">Giant roundworm</name>
    <dbReference type="NCBI Taxonomy" id="6252"/>
    <lineage>
        <taxon>Eukaryota</taxon>
        <taxon>Metazoa</taxon>
        <taxon>Ecdysozoa</taxon>
        <taxon>Nematoda</taxon>
        <taxon>Chromadorea</taxon>
        <taxon>Rhabditida</taxon>
        <taxon>Spirurina</taxon>
        <taxon>Ascaridomorpha</taxon>
        <taxon>Ascaridoidea</taxon>
        <taxon>Ascarididae</taxon>
        <taxon>Ascaris</taxon>
    </lineage>
</organism>
<evidence type="ECO:0000313" key="3">
    <source>
        <dbReference type="WBParaSite" id="ALUE_0001926101-mRNA-1"/>
    </source>
</evidence>
<name>A0A0M3IKJ0_ASCLU</name>
<dbReference type="PANTHER" id="PTHR31063">
    <property type="entry name" value="PROTEIN CBG08668"/>
    <property type="match status" value="1"/>
</dbReference>
<proteinExistence type="predicted"/>
<keyword evidence="2" id="KW-1185">Reference proteome</keyword>
<accession>A0A0M3IKJ0</accession>
<dbReference type="PANTHER" id="PTHR31063:SF4">
    <property type="entry name" value="IBR DOMAIN-CONTAINING PROTEIN"/>
    <property type="match status" value="1"/>
</dbReference>
<feature type="compositionally biased region" description="Acidic residues" evidence="1">
    <location>
        <begin position="208"/>
        <end position="227"/>
    </location>
</feature>
<dbReference type="AlphaFoldDB" id="A0A0M3IKJ0"/>
<sequence>MDDVTEGFPFDDRKEDLIKDSSKSKRRVLRNAKNDFTIVKTINAKNIKSIEDKKGDAATEDLSPGVVYSMNRRERWNRLSADSVLIDAATKNISVGVLERWNTGKEGDQLASAYHRVSDGCITTRKAHHLSANANTLVEKPRPKHRGSRAKRELAAAVEAGLVDEQNEIPDVTYSISRTHPSIMKWKIVSNKGPKVTTKKRMKPIYESVDEEDEDVSESDVEDENNENEMQRERIRSYDISEFVHQPHSCAVFIEAPSIESLQSTVTSANTLVEKPRPKHRGSRAKRELAAAVEAGLVDEQNEIPDVTYSISRTHPSIMKWKIVNNKGPKVTTKKRMKPIYDSVDEEDEDVSESDVEEENIENEMQRERIRSYDISEFVHQPHSCAVFIEAPSIESLQSTVTSSSAVAPFELVTFPKEVREKSLVLRMLVKLNKWSNFDFAREAKELAISGQYSFTWLTHNGGSFAIDLTAAIVGHSQLVPHLIATFERPIDNSMSIRLNGGFSLEIPRRQVIAKLLNSEARSLTSMIESIVTCATNWRDREFYRSLETFAMPALKRKDLIEITEPFPYSRMYQSEMLLGALNIIPLEKMVAVVCEEHEASRTKENFEAIGTTYMCIKKRNKEEIRSCPLCLEAGVVSSGPCSSLCCSSCATCFCVECEGIPHWPLTCGQFEEWTEKFDPQYQWEIYRLDGKLKEHLITRKCHCGVLTELPDNIGIAKCSACWLTYYWDTGKTNLLYTTCYYGKDEHGNPIYKPPEAEMVSKRKAPTLVNRLYAPQCALARRKRFDVPEMKSMVAALKHQPSSFHQLVSATKLADLRNTVTDLIVRM</sequence>
<feature type="compositionally biased region" description="Acidic residues" evidence="1">
    <location>
        <begin position="344"/>
        <end position="362"/>
    </location>
</feature>
<feature type="region of interest" description="Disordered" evidence="1">
    <location>
        <begin position="208"/>
        <end position="231"/>
    </location>
</feature>
<reference evidence="3" key="1">
    <citation type="submission" date="2017-02" db="UniProtKB">
        <authorList>
            <consortium name="WormBaseParasite"/>
        </authorList>
    </citation>
    <scope>IDENTIFICATION</scope>
</reference>
<protein>
    <submittedName>
        <fullName evidence="3">ULP_PROTEASE domain-containing protein</fullName>
    </submittedName>
</protein>